<keyword evidence="4" id="KW-0963">Cytoplasm</keyword>
<dbReference type="RefSeq" id="WP_227871441.1">
    <property type="nucleotide sequence ID" value="NZ_BDOQ01000007.1"/>
</dbReference>
<dbReference type="AlphaFoldDB" id="A0A2R5F9M9"/>
<dbReference type="GO" id="GO:0006310">
    <property type="term" value="P:DNA recombination"/>
    <property type="evidence" value="ECO:0007669"/>
    <property type="project" value="UniProtKB-KW"/>
</dbReference>
<reference evidence="6 7" key="1">
    <citation type="journal article" date="2018" name="Environ. Microbiol.">
        <title>Isolation and genomic characterization of Novimethylophilus kurashikiensis gen. nov. sp. nov., a new lanthanide-dependent methylotrophic species of Methylophilaceae.</title>
        <authorList>
            <person name="Lv H."/>
            <person name="Sahin N."/>
            <person name="Tani A."/>
        </authorList>
    </citation>
    <scope>NUCLEOTIDE SEQUENCE [LARGE SCALE GENOMIC DNA]</scope>
    <source>
        <strain evidence="6 7">La2-4</strain>
    </source>
</reference>
<evidence type="ECO:0000256" key="5">
    <source>
        <dbReference type="ARBA" id="ARBA00023172"/>
    </source>
</evidence>
<comment type="caution">
    <text evidence="6">The sequence shown here is derived from an EMBL/GenBank/DDBJ whole genome shotgun (WGS) entry which is preliminary data.</text>
</comment>
<dbReference type="Proteomes" id="UP000245081">
    <property type="component" value="Unassembled WGS sequence"/>
</dbReference>
<dbReference type="PANTHER" id="PTHR38103">
    <property type="entry name" value="RECOMBINATION-ASSOCIATED PROTEIN RDGC"/>
    <property type="match status" value="1"/>
</dbReference>
<dbReference type="InterPro" id="IPR007476">
    <property type="entry name" value="RdgC"/>
</dbReference>
<keyword evidence="5" id="KW-0233">DNA recombination</keyword>
<name>A0A2R5F9M9_9PROT</name>
<dbReference type="GO" id="GO:0000018">
    <property type="term" value="P:regulation of DNA recombination"/>
    <property type="evidence" value="ECO:0007669"/>
    <property type="project" value="TreeGrafter"/>
</dbReference>
<dbReference type="GO" id="GO:0003690">
    <property type="term" value="F:double-stranded DNA binding"/>
    <property type="evidence" value="ECO:0007669"/>
    <property type="project" value="TreeGrafter"/>
</dbReference>
<comment type="similarity">
    <text evidence="2">Belongs to the RdgC family.</text>
</comment>
<evidence type="ECO:0000256" key="2">
    <source>
        <dbReference type="ARBA" id="ARBA00008657"/>
    </source>
</evidence>
<accession>A0A2R5F9M9</accession>
<protein>
    <recommendedName>
        <fullName evidence="3">Recombination-associated protein RdgC</fullName>
    </recommendedName>
</protein>
<dbReference type="NCBIfam" id="NF001464">
    <property type="entry name" value="PRK00321.1-5"/>
    <property type="match status" value="1"/>
</dbReference>
<evidence type="ECO:0000256" key="1">
    <source>
        <dbReference type="ARBA" id="ARBA00004453"/>
    </source>
</evidence>
<dbReference type="NCBIfam" id="NF001463">
    <property type="entry name" value="PRK00321.1-4"/>
    <property type="match status" value="1"/>
</dbReference>
<dbReference type="Pfam" id="PF04381">
    <property type="entry name" value="RdgC"/>
    <property type="match status" value="1"/>
</dbReference>
<organism evidence="6 7">
    <name type="scientific">Novimethylophilus kurashikiensis</name>
    <dbReference type="NCBI Taxonomy" id="1825523"/>
    <lineage>
        <taxon>Bacteria</taxon>
        <taxon>Pseudomonadati</taxon>
        <taxon>Pseudomonadota</taxon>
        <taxon>Betaproteobacteria</taxon>
        <taxon>Nitrosomonadales</taxon>
        <taxon>Methylophilaceae</taxon>
        <taxon>Novimethylophilus</taxon>
    </lineage>
</organism>
<dbReference type="EMBL" id="BDOQ01000007">
    <property type="protein sequence ID" value="GBG14248.1"/>
    <property type="molecule type" value="Genomic_DNA"/>
</dbReference>
<evidence type="ECO:0000313" key="7">
    <source>
        <dbReference type="Proteomes" id="UP000245081"/>
    </source>
</evidence>
<gene>
    <name evidence="6" type="primary">rdgC</name>
    <name evidence="6" type="ORF">NMK_1813</name>
</gene>
<keyword evidence="7" id="KW-1185">Reference proteome</keyword>
<evidence type="ECO:0000313" key="6">
    <source>
        <dbReference type="EMBL" id="GBG14248.1"/>
    </source>
</evidence>
<proteinExistence type="inferred from homology"/>
<sequence length="305" mass="34148">MAKSKVMFKAALAFRLGEGWHMSADELNEKLSKFQFQPCTSQQETSKGFTQPRGLPHEPLVHAVGGQYLITVQEQKRLLPGAVVKDALAERVREVTDQQGHAPGRKQMKELKEAVRMELLPKAFLSNSTTRVWLNPTDGWLVIEASVGAKSDHVLELLGKALDEFPVRRWSTELAPGAAMTDWLSAGEAPLNFTIDRDCELKSPAEEKAAVRYVRHSLDGQDVRDHLRQGKRPTRLALTYKDRVSFELTERQELKKLVVLDIGDDVGQDADNAEDMFNAEFALMTGEYTNLLYAITEALGGEQKD</sequence>
<evidence type="ECO:0000256" key="3">
    <source>
        <dbReference type="ARBA" id="ARBA00022296"/>
    </source>
</evidence>
<evidence type="ECO:0000256" key="4">
    <source>
        <dbReference type="ARBA" id="ARBA00022490"/>
    </source>
</evidence>
<dbReference type="PANTHER" id="PTHR38103:SF1">
    <property type="entry name" value="RECOMBINATION-ASSOCIATED PROTEIN RDGC"/>
    <property type="match status" value="1"/>
</dbReference>
<comment type="subcellular location">
    <subcellularLocation>
        <location evidence="1">Cytoplasm</location>
        <location evidence="1">Nucleoid</location>
    </subcellularLocation>
</comment>
<dbReference type="GO" id="GO:0043590">
    <property type="term" value="C:bacterial nucleoid"/>
    <property type="evidence" value="ECO:0007669"/>
    <property type="project" value="TreeGrafter"/>
</dbReference>